<keyword evidence="2" id="KW-1185">Reference proteome</keyword>
<dbReference type="Proteomes" id="UP000724584">
    <property type="component" value="Unassembled WGS sequence"/>
</dbReference>
<accession>A0ACB7PP34</accession>
<protein>
    <submittedName>
        <fullName evidence="1">Uncharacterized protein</fullName>
    </submittedName>
</protein>
<organism evidence="1 2">
    <name type="scientific">Chaetomium tenue</name>
    <dbReference type="NCBI Taxonomy" id="1854479"/>
    <lineage>
        <taxon>Eukaryota</taxon>
        <taxon>Fungi</taxon>
        <taxon>Dikarya</taxon>
        <taxon>Ascomycota</taxon>
        <taxon>Pezizomycotina</taxon>
        <taxon>Sordariomycetes</taxon>
        <taxon>Sordariomycetidae</taxon>
        <taxon>Sordariales</taxon>
        <taxon>Chaetomiaceae</taxon>
        <taxon>Chaetomium</taxon>
    </lineage>
</organism>
<proteinExistence type="predicted"/>
<comment type="caution">
    <text evidence="1">The sequence shown here is derived from an EMBL/GenBank/DDBJ whole genome shotgun (WGS) entry which is preliminary data.</text>
</comment>
<reference evidence="1 2" key="1">
    <citation type="journal article" date="2021" name="Nat. Commun.">
        <title>Genetic determinants of endophytism in the Arabidopsis root mycobiome.</title>
        <authorList>
            <person name="Mesny F."/>
            <person name="Miyauchi S."/>
            <person name="Thiergart T."/>
            <person name="Pickel B."/>
            <person name="Atanasova L."/>
            <person name="Karlsson M."/>
            <person name="Huettel B."/>
            <person name="Barry K.W."/>
            <person name="Haridas S."/>
            <person name="Chen C."/>
            <person name="Bauer D."/>
            <person name="Andreopoulos W."/>
            <person name="Pangilinan J."/>
            <person name="LaButti K."/>
            <person name="Riley R."/>
            <person name="Lipzen A."/>
            <person name="Clum A."/>
            <person name="Drula E."/>
            <person name="Henrissat B."/>
            <person name="Kohler A."/>
            <person name="Grigoriev I.V."/>
            <person name="Martin F.M."/>
            <person name="Hacquard S."/>
        </authorList>
    </citation>
    <scope>NUCLEOTIDE SEQUENCE [LARGE SCALE GENOMIC DNA]</scope>
    <source>
        <strain evidence="1 2">MPI-SDFR-AT-0079</strain>
    </source>
</reference>
<name>A0ACB7PP34_9PEZI</name>
<gene>
    <name evidence="1" type="ORF">F5144DRAFT_70248</name>
</gene>
<sequence length="417" mass="44984">MDSLTMPLSKDIQATATIDLKPCNDKGAVIDDISVSGSTEQNDNEAPTPSAIITAEAIDNPKVLPQTANEHQPETISKHVTETASLAEHVTRLDLKDEDDVRDILNGIIQALTIGEESECEKADLLPNSGVVSREARRASVSGDSSSTEQMPLAATELAMFRASSEADSGAICHADEKKHMESPMQTVAASSGTGTPPADAGPKQPEDQPEKHTAVPPSPTDNAGTAAANFEEFFKIQRSDLGGLGAFAARDLVRGQTILVESPLLRTTHFRLLPDYHNLSEAAKKAYLSLHDGENGDQFSKVERIKVLNSFFVPGGIAIFEIASRFNHACPSARNVEYVFDDEREVISFTICQDAVPAGAELFISYGGSPVELYSTYGFRCACGGCTPLTDEDIKRLKNRAFGTWDCDEKYDVSGW</sequence>
<evidence type="ECO:0000313" key="2">
    <source>
        <dbReference type="Proteomes" id="UP000724584"/>
    </source>
</evidence>
<dbReference type="EMBL" id="JAGIZQ010000001">
    <property type="protein sequence ID" value="KAH6650977.1"/>
    <property type="molecule type" value="Genomic_DNA"/>
</dbReference>
<evidence type="ECO:0000313" key="1">
    <source>
        <dbReference type="EMBL" id="KAH6650977.1"/>
    </source>
</evidence>